<feature type="region of interest" description="Disordered" evidence="2">
    <location>
        <begin position="1"/>
        <end position="20"/>
    </location>
</feature>
<feature type="domain" description="DUF3835" evidence="3">
    <location>
        <begin position="659"/>
        <end position="732"/>
    </location>
</feature>
<evidence type="ECO:0000256" key="1">
    <source>
        <dbReference type="SAM" id="Coils"/>
    </source>
</evidence>
<dbReference type="VEuPathDB" id="FungiDB:CD36_51860"/>
<dbReference type="OrthoDB" id="21413at2759"/>
<dbReference type="SUPFAM" id="SSF46579">
    <property type="entry name" value="Prefoldin"/>
    <property type="match status" value="1"/>
</dbReference>
<dbReference type="AlphaFoldDB" id="B9WHC8"/>
<evidence type="ECO:0000313" key="5">
    <source>
        <dbReference type="EMBL" id="CAX41570.1"/>
    </source>
</evidence>
<dbReference type="GO" id="GO:1990113">
    <property type="term" value="P:RNA polymerase I assembly"/>
    <property type="evidence" value="ECO:0007669"/>
    <property type="project" value="TreeGrafter"/>
</dbReference>
<dbReference type="InterPro" id="IPR011599">
    <property type="entry name" value="PFD_alpha_archaea"/>
</dbReference>
<proteinExistence type="predicted"/>
<feature type="compositionally biased region" description="Polar residues" evidence="2">
    <location>
        <begin position="532"/>
        <end position="545"/>
    </location>
</feature>
<dbReference type="GO" id="GO:1990115">
    <property type="term" value="P:RNA polymerase III assembly"/>
    <property type="evidence" value="ECO:0007669"/>
    <property type="project" value="TreeGrafter"/>
</dbReference>
<dbReference type="eggNOG" id="ENOG502QVS0">
    <property type="taxonomic scope" value="Eukaryota"/>
</dbReference>
<dbReference type="PANTHER" id="PTHR12674:SF2">
    <property type="entry name" value="PREFOLDIN SUBUNIT 5"/>
    <property type="match status" value="1"/>
</dbReference>
<keyword evidence="1" id="KW-0175">Coiled coil</keyword>
<gene>
    <name evidence="4" type="ordered locus">Cd36_51860</name>
    <name evidence="5" type="ORF">CD36_51860</name>
</gene>
<dbReference type="PANTHER" id="PTHR12674">
    <property type="entry name" value="PREFOLDIN SUBUNIT 5"/>
    <property type="match status" value="1"/>
</dbReference>
<dbReference type="KEGG" id="cdu:CD36_51860"/>
<dbReference type="InterPro" id="IPR024325">
    <property type="entry name" value="DUF3835"/>
</dbReference>
<dbReference type="GO" id="GO:0051082">
    <property type="term" value="F:unfolded protein binding"/>
    <property type="evidence" value="ECO:0007669"/>
    <property type="project" value="InterPro"/>
</dbReference>
<dbReference type="GO" id="GO:1990114">
    <property type="term" value="P:RNA polymerase II core complex assembly"/>
    <property type="evidence" value="ECO:0007669"/>
    <property type="project" value="TreeGrafter"/>
</dbReference>
<dbReference type="InterPro" id="IPR004127">
    <property type="entry name" value="Prefoldin_subunit_alpha"/>
</dbReference>
<dbReference type="GeneID" id="8048177"/>
<name>B9WHC8_CANDC</name>
<organism evidence="5 6">
    <name type="scientific">Candida dubliniensis (strain CD36 / ATCC MYA-646 / CBS 7987 / NCPF 3949 / NRRL Y-17841)</name>
    <name type="common">Yeast</name>
    <dbReference type="NCBI Taxonomy" id="573826"/>
    <lineage>
        <taxon>Eukaryota</taxon>
        <taxon>Fungi</taxon>
        <taxon>Dikarya</taxon>
        <taxon>Ascomycota</taxon>
        <taxon>Saccharomycotina</taxon>
        <taxon>Pichiomycetes</taxon>
        <taxon>Debaryomycetaceae</taxon>
        <taxon>Candida/Lodderomyces clade</taxon>
        <taxon>Candida</taxon>
    </lineage>
</organism>
<protein>
    <submittedName>
        <fullName evidence="5">Bud site selection protein, putative</fullName>
    </submittedName>
</protein>
<evidence type="ECO:0000256" key="2">
    <source>
        <dbReference type="SAM" id="MobiDB-lite"/>
    </source>
</evidence>
<dbReference type="HOGENOM" id="CLU_021988_0_0_1"/>
<dbReference type="Pfam" id="PF12927">
    <property type="entry name" value="DUF3835"/>
    <property type="match status" value="1"/>
</dbReference>
<evidence type="ECO:0000259" key="3">
    <source>
        <dbReference type="Pfam" id="PF12927"/>
    </source>
</evidence>
<reference evidence="5 6" key="1">
    <citation type="journal article" date="2009" name="Genome Res.">
        <title>Comparative genomics of the fungal pathogens Candida dubliniensis and Candida albicans.</title>
        <authorList>
            <person name="Jackson A.P."/>
            <person name="Gamble J.A."/>
            <person name="Yeomans T."/>
            <person name="Moran G.P."/>
            <person name="Saunders D."/>
            <person name="Harris D."/>
            <person name="Aslett M."/>
            <person name="Barrell J.F."/>
            <person name="Butler G."/>
            <person name="Citiulo F."/>
            <person name="Coleman D.C."/>
            <person name="de Groot P.W.J."/>
            <person name="Goodwin T.J."/>
            <person name="Quail M.A."/>
            <person name="McQuillan J."/>
            <person name="Munro C.A."/>
            <person name="Pain A."/>
            <person name="Poulter R.T."/>
            <person name="Rajandream M.A."/>
            <person name="Renauld H."/>
            <person name="Spiering M.J."/>
            <person name="Tivey A."/>
            <person name="Gow N.A.R."/>
            <person name="Barrell B."/>
            <person name="Sullivan D.J."/>
            <person name="Berriman M."/>
        </authorList>
    </citation>
    <scope>NUCLEOTIDE SEQUENCE [LARGE SCALE GENOMIC DNA]</scope>
    <source>
        <strain evidence="6">CD36 / ATCC MYA-646 / CBS 7987 / NCPF 3949 / NRRL Y-17841</strain>
    </source>
</reference>
<feature type="coiled-coil region" evidence="1">
    <location>
        <begin position="91"/>
        <end position="118"/>
    </location>
</feature>
<dbReference type="GO" id="GO:0005737">
    <property type="term" value="C:cytoplasm"/>
    <property type="evidence" value="ECO:0007669"/>
    <property type="project" value="TreeGrafter"/>
</dbReference>
<keyword evidence="6" id="KW-1185">Reference proteome</keyword>
<sequence>MSSTPKLTTQTHAQYSDQDGFQQLTTQIDSTITNLKQKRDYLQDQLVQFESVHQGLKASGDSTTPIKFQLDDGTMIEKTKSEAIEFLDKRVTEIKEALTQFNTKINEAESTKEKLNQYNQFVQEGGNHEDLQQDKLNEEGLPFVDIQEELDEDGNVINVEFKDVQKDTAIDKSQNNTHETPKVEMLEEKIDETKKLDKIEQSENDEFQALLEDMEIISKDKKAQELNFDQDDLLDKIDKLQISAEDKFKLKQVCVEEFKNLEPEHDTGDKIEENSGGDKTIGNFENLAIDKNDLIELELLADDFDDSETFQGEHYDDDEEWDYEFDEEEEEEDDDDIADELLYGGGRAKIIGSDEKSNNMLWDQIINLRKNKLVATDKVADEIEENAGNEKKPKAVRFAEHLDINEVENISESLRNPPPETAKISLFKQNRMTAQHKNRTQEIKETVENDSVMTDVSENDVMSDIVEKEPVMTDIIEKNDDNDDEIVDSGGVVESTIIEHEPVATVNEPTPEVRTGTVSQKPVSRFKAMRSSIPSKNTEKLNSQAPAKIPIPGNAENEAEPSESSTSLSVSELRDLQSDMDKMAQAYVSGMYDDDIVTEGPVVHKLDDFETLNKMVEAKKQDNEELGIQEHDAVSNEVGMEIDEEEEEDDDDDDEGPILVDEIVENELDESNGVFNDEVILDREIRENYHKLRNKLILDQNGFKKTQQELEMEPVDEEGNPIKISRFKAAKMNRGGLS</sequence>
<dbReference type="EMBL" id="FM992692">
    <property type="protein sequence ID" value="CAX41570.1"/>
    <property type="molecule type" value="Genomic_DNA"/>
</dbReference>
<accession>B9WHC8</accession>
<dbReference type="CGD" id="CAL0000161896">
    <property type="gene designation" value="Cd36_51860"/>
</dbReference>
<dbReference type="Proteomes" id="UP000002605">
    <property type="component" value="Chromosome 5"/>
</dbReference>
<evidence type="ECO:0000313" key="6">
    <source>
        <dbReference type="Proteomes" id="UP000002605"/>
    </source>
</evidence>
<feature type="region of interest" description="Disordered" evidence="2">
    <location>
        <begin position="530"/>
        <end position="572"/>
    </location>
</feature>
<dbReference type="GO" id="GO:0016272">
    <property type="term" value="C:prefoldin complex"/>
    <property type="evidence" value="ECO:0007669"/>
    <property type="project" value="InterPro"/>
</dbReference>
<dbReference type="Pfam" id="PF02996">
    <property type="entry name" value="Prefoldin"/>
    <property type="match status" value="1"/>
</dbReference>
<dbReference type="RefSeq" id="XP_002420491.1">
    <property type="nucleotide sequence ID" value="XM_002420446.1"/>
</dbReference>
<evidence type="ECO:0000313" key="4">
    <source>
        <dbReference type="CGD" id="CAL0000161896"/>
    </source>
</evidence>
<dbReference type="GO" id="GO:0006457">
    <property type="term" value="P:protein folding"/>
    <property type="evidence" value="ECO:0007669"/>
    <property type="project" value="InterPro"/>
</dbReference>
<feature type="compositionally biased region" description="Low complexity" evidence="2">
    <location>
        <begin position="562"/>
        <end position="571"/>
    </location>
</feature>